<name>A0AAU6Q705_9DEIO</name>
<evidence type="ECO:0000256" key="4">
    <source>
        <dbReference type="ARBA" id="ARBA00022840"/>
    </source>
</evidence>
<dbReference type="PANTHER" id="PTHR43166:SF30">
    <property type="entry name" value="METHIONINE IMPORT ATP-BINDING PROTEIN METN"/>
    <property type="match status" value="1"/>
</dbReference>
<dbReference type="Pfam" id="PF00005">
    <property type="entry name" value="ABC_tran"/>
    <property type="match status" value="1"/>
</dbReference>
<gene>
    <name evidence="9" type="ORF">WDJ50_16545</name>
</gene>
<evidence type="ECO:0000256" key="7">
    <source>
        <dbReference type="ARBA" id="ARBA00023136"/>
    </source>
</evidence>
<dbReference type="AlphaFoldDB" id="A0AAU6Q705"/>
<dbReference type="SMART" id="SM00382">
    <property type="entry name" value="AAA"/>
    <property type="match status" value="1"/>
</dbReference>
<accession>A0AAU6Q705</accession>
<keyword evidence="2" id="KW-1003">Cell membrane</keyword>
<evidence type="ECO:0000256" key="6">
    <source>
        <dbReference type="ARBA" id="ARBA00022970"/>
    </source>
</evidence>
<dbReference type="InterPro" id="IPR017871">
    <property type="entry name" value="ABC_transporter-like_CS"/>
</dbReference>
<sequence length="318" mass="33871">MSDLSAPALQFIDVRKTYPGQAQPALRDLTLTVPRGSRMGIIGRSGAGKSTLVRLISGLETPDAGQLLIAGQDSTQLDSRARRERQSRTGLVFQHFNLLAQRTALGNVTLPLELLGVPRERREARARELLAQVGLADFAGRYPAQLSGGQKQRVGIARALATDPDLLLADEATSALDPETSAGILELLTQLQRERDLTLVIVTHQMEVVRAATTHVAVLDGGQLVESGETRALLGRPQHEVTRALLDAHRPEVQLAPGEVLQHVNLDDLSASTLAALSGIGARIVLAEAHPQGVDTWLALPQAQAGALSSLTRQAVGA</sequence>
<keyword evidence="7" id="KW-0472">Membrane</keyword>
<keyword evidence="6" id="KW-0029">Amino-acid transport</keyword>
<dbReference type="GO" id="GO:0016887">
    <property type="term" value="F:ATP hydrolysis activity"/>
    <property type="evidence" value="ECO:0007669"/>
    <property type="project" value="InterPro"/>
</dbReference>
<evidence type="ECO:0000256" key="2">
    <source>
        <dbReference type="ARBA" id="ARBA00022475"/>
    </source>
</evidence>
<evidence type="ECO:0000313" key="9">
    <source>
        <dbReference type="EMBL" id="WYF46031.1"/>
    </source>
</evidence>
<dbReference type="InterPro" id="IPR003439">
    <property type="entry name" value="ABC_transporter-like_ATP-bd"/>
</dbReference>
<dbReference type="InterPro" id="IPR027417">
    <property type="entry name" value="P-loop_NTPase"/>
</dbReference>
<keyword evidence="3" id="KW-0547">Nucleotide-binding</keyword>
<organism evidence="9">
    <name type="scientific">Deinococcus sp. VB142</name>
    <dbReference type="NCBI Taxonomy" id="3112952"/>
    <lineage>
        <taxon>Bacteria</taxon>
        <taxon>Thermotogati</taxon>
        <taxon>Deinococcota</taxon>
        <taxon>Deinococci</taxon>
        <taxon>Deinococcales</taxon>
        <taxon>Deinococcaceae</taxon>
        <taxon>Deinococcus</taxon>
    </lineage>
</organism>
<dbReference type="GO" id="GO:0005524">
    <property type="term" value="F:ATP binding"/>
    <property type="evidence" value="ECO:0007669"/>
    <property type="project" value="UniProtKB-KW"/>
</dbReference>
<evidence type="ECO:0000256" key="1">
    <source>
        <dbReference type="ARBA" id="ARBA00022448"/>
    </source>
</evidence>
<feature type="domain" description="ABC transporter" evidence="8">
    <location>
        <begin position="9"/>
        <end position="246"/>
    </location>
</feature>
<keyword evidence="1" id="KW-0813">Transport</keyword>
<dbReference type="GO" id="GO:0006865">
    <property type="term" value="P:amino acid transport"/>
    <property type="evidence" value="ECO:0007669"/>
    <property type="project" value="UniProtKB-KW"/>
</dbReference>
<proteinExistence type="predicted"/>
<dbReference type="InterPro" id="IPR003593">
    <property type="entry name" value="AAA+_ATPase"/>
</dbReference>
<reference evidence="9" key="1">
    <citation type="submission" date="2024-03" db="EMBL/GenBank/DDBJ databases">
        <title>Deinococcus weizhi sp. nov., isolated from human skin.</title>
        <authorList>
            <person name="Wei Z."/>
            <person name="Tian F."/>
            <person name="Yang C."/>
            <person name="Xin L.T."/>
            <person name="Wen Z.J."/>
            <person name="Lan K.C."/>
            <person name="Yu L."/>
            <person name="Zhe W."/>
            <person name="Dan F.D."/>
            <person name="Jun W."/>
            <person name="Rui Z."/>
            <person name="Yong X.J."/>
            <person name="Ting Y."/>
            <person name="Wei X."/>
            <person name="Xu Z.G."/>
            <person name="Xin Z."/>
            <person name="Dong F.G."/>
            <person name="Ni X.M."/>
            <person name="Zheng M.G."/>
            <person name="Chun Y."/>
            <person name="Qian W.X."/>
        </authorList>
    </citation>
    <scope>NUCLEOTIDE SEQUENCE</scope>
    <source>
        <strain evidence="9">VB142</strain>
    </source>
</reference>
<dbReference type="RefSeq" id="WP_339097433.1">
    <property type="nucleotide sequence ID" value="NZ_CP149783.1"/>
</dbReference>
<evidence type="ECO:0000256" key="3">
    <source>
        <dbReference type="ARBA" id="ARBA00022741"/>
    </source>
</evidence>
<dbReference type="PANTHER" id="PTHR43166">
    <property type="entry name" value="AMINO ACID IMPORT ATP-BINDING PROTEIN"/>
    <property type="match status" value="1"/>
</dbReference>
<dbReference type="Gene3D" id="3.40.50.300">
    <property type="entry name" value="P-loop containing nucleotide triphosphate hydrolases"/>
    <property type="match status" value="1"/>
</dbReference>
<evidence type="ECO:0000256" key="5">
    <source>
        <dbReference type="ARBA" id="ARBA00022967"/>
    </source>
</evidence>
<dbReference type="PROSITE" id="PS50893">
    <property type="entry name" value="ABC_TRANSPORTER_2"/>
    <property type="match status" value="1"/>
</dbReference>
<dbReference type="InterPro" id="IPR050086">
    <property type="entry name" value="MetN_ABC_transporter-like"/>
</dbReference>
<evidence type="ECO:0000259" key="8">
    <source>
        <dbReference type="PROSITE" id="PS50893"/>
    </source>
</evidence>
<keyword evidence="4 9" id="KW-0067">ATP-binding</keyword>
<dbReference type="PROSITE" id="PS00211">
    <property type="entry name" value="ABC_TRANSPORTER_1"/>
    <property type="match status" value="1"/>
</dbReference>
<dbReference type="EMBL" id="CP149783">
    <property type="protein sequence ID" value="WYF46031.1"/>
    <property type="molecule type" value="Genomic_DNA"/>
</dbReference>
<dbReference type="SUPFAM" id="SSF52540">
    <property type="entry name" value="P-loop containing nucleoside triphosphate hydrolases"/>
    <property type="match status" value="1"/>
</dbReference>
<protein>
    <submittedName>
        <fullName evidence="9">ATP-binding cassette domain-containing protein</fullName>
    </submittedName>
</protein>
<keyword evidence="5" id="KW-1278">Translocase</keyword>